<proteinExistence type="predicted"/>
<comment type="caution">
    <text evidence="1">The sequence shown here is derived from an EMBL/GenBank/DDBJ whole genome shotgun (WGS) entry which is preliminary data.</text>
</comment>
<reference evidence="1" key="1">
    <citation type="journal article" date="2014" name="Front. Microbiol.">
        <title>High frequency of phylogenetically diverse reductive dehalogenase-homologous genes in deep subseafloor sedimentary metagenomes.</title>
        <authorList>
            <person name="Kawai M."/>
            <person name="Futagami T."/>
            <person name="Toyoda A."/>
            <person name="Takaki Y."/>
            <person name="Nishi S."/>
            <person name="Hori S."/>
            <person name="Arai W."/>
            <person name="Tsubouchi T."/>
            <person name="Morono Y."/>
            <person name="Uchiyama I."/>
            <person name="Ito T."/>
            <person name="Fujiyama A."/>
            <person name="Inagaki F."/>
            <person name="Takami H."/>
        </authorList>
    </citation>
    <scope>NUCLEOTIDE SEQUENCE</scope>
    <source>
        <strain evidence="1">Expedition CK06-06</strain>
    </source>
</reference>
<evidence type="ECO:0000313" key="1">
    <source>
        <dbReference type="EMBL" id="GAH06584.1"/>
    </source>
</evidence>
<accession>X1DNM0</accession>
<dbReference type="EMBL" id="BART01035978">
    <property type="protein sequence ID" value="GAH06584.1"/>
    <property type="molecule type" value="Genomic_DNA"/>
</dbReference>
<gene>
    <name evidence="1" type="ORF">S01H4_60866</name>
</gene>
<organism evidence="1">
    <name type="scientific">marine sediment metagenome</name>
    <dbReference type="NCBI Taxonomy" id="412755"/>
    <lineage>
        <taxon>unclassified sequences</taxon>
        <taxon>metagenomes</taxon>
        <taxon>ecological metagenomes</taxon>
    </lineage>
</organism>
<sequence length="56" mass="6436">MLRYKVTLTEEERKDLKTITSKGKHRSQKVINALILINCDEGDFQTKRSTNEQVAG</sequence>
<protein>
    <recommendedName>
        <fullName evidence="2">IS630 family transposase</fullName>
    </recommendedName>
</protein>
<evidence type="ECO:0008006" key="2">
    <source>
        <dbReference type="Google" id="ProtNLM"/>
    </source>
</evidence>
<feature type="non-terminal residue" evidence="1">
    <location>
        <position position="56"/>
    </location>
</feature>
<dbReference type="AlphaFoldDB" id="X1DNM0"/>
<name>X1DNM0_9ZZZZ</name>